<organism evidence="1 2">
    <name type="scientific">Enterococcus faecium</name>
    <name type="common">Streptococcus faecium</name>
    <dbReference type="NCBI Taxonomy" id="1352"/>
    <lineage>
        <taxon>Bacteria</taxon>
        <taxon>Bacillati</taxon>
        <taxon>Bacillota</taxon>
        <taxon>Bacilli</taxon>
        <taxon>Lactobacillales</taxon>
        <taxon>Enterococcaceae</taxon>
        <taxon>Enterococcus</taxon>
    </lineage>
</organism>
<dbReference type="EMBL" id="NGKW01000018">
    <property type="protein sequence ID" value="OTN86628.1"/>
    <property type="molecule type" value="Genomic_DNA"/>
</dbReference>
<proteinExistence type="predicted"/>
<accession>A0A242B187</accession>
<gene>
    <name evidence="1" type="ORF">A5810_003026</name>
</gene>
<comment type="caution">
    <text evidence="1">The sequence shown here is derived from an EMBL/GenBank/DDBJ whole genome shotgun (WGS) entry which is preliminary data.</text>
</comment>
<sequence length="162" mass="19936">MIYVGAYWSCNPTLLENPEAVHYCLRQLFYLYKDRLEASIRLLPYNDRRLNELIMMYSTMYKRRKNKLFPKRYPIEKRELEGRFMAYFYDDVRLRLVTQQMEIENDRYYFINYCKKRKYRVSEDFYDCVLRDGEVILSKIAVPFRELVPLDFVAKCKLRILP</sequence>
<dbReference type="Proteomes" id="UP000194885">
    <property type="component" value="Unassembled WGS sequence"/>
</dbReference>
<reference evidence="1 2" key="1">
    <citation type="submission" date="2017-05" db="EMBL/GenBank/DDBJ databases">
        <title>The Genome Sequence of Enterococcus faecium 7H8_DIV0219.</title>
        <authorList>
            <consortium name="The Broad Institute Genomics Platform"/>
            <consortium name="The Broad Institute Genomic Center for Infectious Diseases"/>
            <person name="Earl A."/>
            <person name="Manson A."/>
            <person name="Schwartman J."/>
            <person name="Gilmore M."/>
            <person name="Abouelleil A."/>
            <person name="Cao P."/>
            <person name="Chapman S."/>
            <person name="Cusick C."/>
            <person name="Shea T."/>
            <person name="Young S."/>
            <person name="Neafsey D."/>
            <person name="Nusbaum C."/>
            <person name="Birren B."/>
        </authorList>
    </citation>
    <scope>NUCLEOTIDE SEQUENCE [LARGE SCALE GENOMIC DNA]</scope>
    <source>
        <strain evidence="1 2">7H8_DIV0219</strain>
    </source>
</reference>
<evidence type="ECO:0000313" key="1">
    <source>
        <dbReference type="EMBL" id="OTN86628.1"/>
    </source>
</evidence>
<evidence type="ECO:0000313" key="2">
    <source>
        <dbReference type="Proteomes" id="UP000194885"/>
    </source>
</evidence>
<protein>
    <submittedName>
        <fullName evidence="1">Uncharacterized protein</fullName>
    </submittedName>
</protein>
<name>A0A242B187_ENTFC</name>
<dbReference type="AlphaFoldDB" id="A0A242B187"/>